<evidence type="ECO:0000313" key="3">
    <source>
        <dbReference type="Proteomes" id="UP001140091"/>
    </source>
</evidence>
<dbReference type="EMBL" id="JANBPK010001577">
    <property type="protein sequence ID" value="KAJ2921585.1"/>
    <property type="molecule type" value="Genomic_DNA"/>
</dbReference>
<reference evidence="2" key="1">
    <citation type="submission" date="2022-06" db="EMBL/GenBank/DDBJ databases">
        <title>Genome Sequence of Candolleomyces eurysporus.</title>
        <authorList>
            <person name="Buettner E."/>
        </authorList>
    </citation>
    <scope>NUCLEOTIDE SEQUENCE</scope>
    <source>
        <strain evidence="2">VTCC 930004</strain>
    </source>
</reference>
<evidence type="ECO:0000313" key="2">
    <source>
        <dbReference type="EMBL" id="KAJ2921585.1"/>
    </source>
</evidence>
<protein>
    <submittedName>
        <fullName evidence="2">Uncharacterized protein</fullName>
    </submittedName>
</protein>
<dbReference type="Proteomes" id="UP001140091">
    <property type="component" value="Unassembled WGS sequence"/>
</dbReference>
<keyword evidence="1" id="KW-1133">Transmembrane helix</keyword>
<comment type="caution">
    <text evidence="2">The sequence shown here is derived from an EMBL/GenBank/DDBJ whole genome shotgun (WGS) entry which is preliminary data.</text>
</comment>
<name>A0A9W8IRS0_9AGAR</name>
<keyword evidence="1" id="KW-0812">Transmembrane</keyword>
<keyword evidence="3" id="KW-1185">Reference proteome</keyword>
<keyword evidence="1" id="KW-0472">Membrane</keyword>
<evidence type="ECO:0000256" key="1">
    <source>
        <dbReference type="SAM" id="Phobius"/>
    </source>
</evidence>
<sequence>MLCVNLDAAFMIPTTYLYVMGLLVGAHQGVGVTLLAVVDSLRTQDASIQLYPVLHILISVYV</sequence>
<dbReference type="AlphaFoldDB" id="A0A9W8IRS0"/>
<proteinExistence type="predicted"/>
<organism evidence="2 3">
    <name type="scientific">Candolleomyces eurysporus</name>
    <dbReference type="NCBI Taxonomy" id="2828524"/>
    <lineage>
        <taxon>Eukaryota</taxon>
        <taxon>Fungi</taxon>
        <taxon>Dikarya</taxon>
        <taxon>Basidiomycota</taxon>
        <taxon>Agaricomycotina</taxon>
        <taxon>Agaricomycetes</taxon>
        <taxon>Agaricomycetidae</taxon>
        <taxon>Agaricales</taxon>
        <taxon>Agaricineae</taxon>
        <taxon>Psathyrellaceae</taxon>
        <taxon>Candolleomyces</taxon>
    </lineage>
</organism>
<feature type="non-terminal residue" evidence="2">
    <location>
        <position position="62"/>
    </location>
</feature>
<feature type="transmembrane region" description="Helical" evidence="1">
    <location>
        <begin position="16"/>
        <end position="38"/>
    </location>
</feature>
<accession>A0A9W8IRS0</accession>
<gene>
    <name evidence="2" type="ORF">H1R20_g15509</name>
</gene>